<dbReference type="EC" id="1.14.11.2" evidence="4"/>
<evidence type="ECO:0000256" key="7">
    <source>
        <dbReference type="ARBA" id="ARBA00022964"/>
    </source>
</evidence>
<proteinExistence type="inferred from homology"/>
<feature type="domain" description="ShKT" evidence="17">
    <location>
        <begin position="288"/>
        <end position="322"/>
    </location>
</feature>
<evidence type="ECO:0000256" key="10">
    <source>
        <dbReference type="ARBA" id="ARBA00023002"/>
    </source>
</evidence>
<evidence type="ECO:0000256" key="9">
    <source>
        <dbReference type="ARBA" id="ARBA00022989"/>
    </source>
</evidence>
<dbReference type="GO" id="GO:0031418">
    <property type="term" value="F:L-ascorbic acid binding"/>
    <property type="evidence" value="ECO:0007669"/>
    <property type="project" value="InterPro"/>
</dbReference>
<gene>
    <name evidence="18" type="ORF">WJX81_007420</name>
</gene>
<dbReference type="PROSITE" id="PS51471">
    <property type="entry name" value="FE2OG_OXY"/>
    <property type="match status" value="1"/>
</dbReference>
<dbReference type="Pfam" id="PF13640">
    <property type="entry name" value="2OG-FeII_Oxy_3"/>
    <property type="match status" value="1"/>
</dbReference>
<dbReference type="FunFam" id="2.60.120.620:FF:000002">
    <property type="entry name" value="Prolyl 4-hydroxylase 4"/>
    <property type="match status" value="1"/>
</dbReference>
<evidence type="ECO:0000259" key="16">
    <source>
        <dbReference type="PROSITE" id="PS51471"/>
    </source>
</evidence>
<dbReference type="GO" id="GO:0005506">
    <property type="term" value="F:iron ion binding"/>
    <property type="evidence" value="ECO:0007669"/>
    <property type="project" value="InterPro"/>
</dbReference>
<dbReference type="Gene3D" id="2.60.120.620">
    <property type="entry name" value="q2cbj1_9rhob like domain"/>
    <property type="match status" value="1"/>
</dbReference>
<keyword evidence="8" id="KW-0735">Signal-anchor</keyword>
<keyword evidence="13" id="KW-0325">Glycoprotein</keyword>
<organism evidence="18 19">
    <name type="scientific">Elliptochloris bilobata</name>
    <dbReference type="NCBI Taxonomy" id="381761"/>
    <lineage>
        <taxon>Eukaryota</taxon>
        <taxon>Viridiplantae</taxon>
        <taxon>Chlorophyta</taxon>
        <taxon>core chlorophytes</taxon>
        <taxon>Trebouxiophyceae</taxon>
        <taxon>Trebouxiophyceae incertae sedis</taxon>
        <taxon>Elliptochloris clade</taxon>
        <taxon>Elliptochloris</taxon>
    </lineage>
</organism>
<evidence type="ECO:0000256" key="3">
    <source>
        <dbReference type="ARBA" id="ARBA00006511"/>
    </source>
</evidence>
<comment type="catalytic activity">
    <reaction evidence="14">
        <text>L-prolyl-[collagen] + 2-oxoglutarate + O2 = trans-4-hydroxy-L-prolyl-[collagen] + succinate + CO2</text>
        <dbReference type="Rhea" id="RHEA:18945"/>
        <dbReference type="Rhea" id="RHEA-COMP:11676"/>
        <dbReference type="Rhea" id="RHEA-COMP:11680"/>
        <dbReference type="ChEBI" id="CHEBI:15379"/>
        <dbReference type="ChEBI" id="CHEBI:16526"/>
        <dbReference type="ChEBI" id="CHEBI:16810"/>
        <dbReference type="ChEBI" id="CHEBI:30031"/>
        <dbReference type="ChEBI" id="CHEBI:50342"/>
        <dbReference type="ChEBI" id="CHEBI:61965"/>
        <dbReference type="EC" id="1.14.11.2"/>
    </reaction>
</comment>
<feature type="region of interest" description="Disordered" evidence="15">
    <location>
        <begin position="327"/>
        <end position="353"/>
    </location>
</feature>
<keyword evidence="7" id="KW-0223">Dioxygenase</keyword>
<dbReference type="InterPro" id="IPR045054">
    <property type="entry name" value="P4HA-like"/>
</dbReference>
<dbReference type="SMART" id="SM00254">
    <property type="entry name" value="ShKT"/>
    <property type="match status" value="1"/>
</dbReference>
<feature type="domain" description="Fe2OG dioxygenase" evidence="16">
    <location>
        <begin position="132"/>
        <end position="263"/>
    </location>
</feature>
<evidence type="ECO:0000256" key="8">
    <source>
        <dbReference type="ARBA" id="ARBA00022968"/>
    </source>
</evidence>
<dbReference type="EMBL" id="JALJOU010000020">
    <property type="protein sequence ID" value="KAK9838186.1"/>
    <property type="molecule type" value="Genomic_DNA"/>
</dbReference>
<evidence type="ECO:0000256" key="2">
    <source>
        <dbReference type="ARBA" id="ARBA00004648"/>
    </source>
</evidence>
<keyword evidence="9" id="KW-1133">Transmembrane helix</keyword>
<evidence type="ECO:0000313" key="18">
    <source>
        <dbReference type="EMBL" id="KAK9838186.1"/>
    </source>
</evidence>
<evidence type="ECO:0000256" key="1">
    <source>
        <dbReference type="ARBA" id="ARBA00001961"/>
    </source>
</evidence>
<evidence type="ECO:0000259" key="17">
    <source>
        <dbReference type="PROSITE" id="PS51670"/>
    </source>
</evidence>
<protein>
    <recommendedName>
        <fullName evidence="4">procollagen-proline 4-dioxygenase</fullName>
        <ecNumber evidence="4">1.14.11.2</ecNumber>
    </recommendedName>
</protein>
<keyword evidence="12" id="KW-0472">Membrane</keyword>
<keyword evidence="10" id="KW-0560">Oxidoreductase</keyword>
<keyword evidence="6" id="KW-0479">Metal-binding</keyword>
<reference evidence="18 19" key="1">
    <citation type="journal article" date="2024" name="Nat. Commun.">
        <title>Phylogenomics reveals the evolutionary origins of lichenization in chlorophyte algae.</title>
        <authorList>
            <person name="Puginier C."/>
            <person name="Libourel C."/>
            <person name="Otte J."/>
            <person name="Skaloud P."/>
            <person name="Haon M."/>
            <person name="Grisel S."/>
            <person name="Petersen M."/>
            <person name="Berrin J.G."/>
            <person name="Delaux P.M."/>
            <person name="Dal Grande F."/>
            <person name="Keller J."/>
        </authorList>
    </citation>
    <scope>NUCLEOTIDE SEQUENCE [LARGE SCALE GENOMIC DNA]</scope>
    <source>
        <strain evidence="18 19">SAG 245.80</strain>
    </source>
</reference>
<evidence type="ECO:0000256" key="12">
    <source>
        <dbReference type="ARBA" id="ARBA00023136"/>
    </source>
</evidence>
<keyword evidence="11" id="KW-0408">Iron</keyword>
<keyword evidence="5" id="KW-0812">Transmembrane</keyword>
<dbReference type="InterPro" id="IPR003582">
    <property type="entry name" value="ShKT_dom"/>
</dbReference>
<comment type="caution">
    <text evidence="18">The sequence shown here is derived from an EMBL/GenBank/DDBJ whole genome shotgun (WGS) entry which is preliminary data.</text>
</comment>
<dbReference type="SMART" id="SM00702">
    <property type="entry name" value="P4Hc"/>
    <property type="match status" value="1"/>
</dbReference>
<dbReference type="InterPro" id="IPR044862">
    <property type="entry name" value="Pro_4_hyd_alph_FE2OG_OXY"/>
</dbReference>
<evidence type="ECO:0000313" key="19">
    <source>
        <dbReference type="Proteomes" id="UP001445335"/>
    </source>
</evidence>
<dbReference type="PANTHER" id="PTHR10869">
    <property type="entry name" value="PROLYL 4-HYDROXYLASE ALPHA SUBUNIT"/>
    <property type="match status" value="1"/>
</dbReference>
<evidence type="ECO:0000256" key="13">
    <source>
        <dbReference type="ARBA" id="ARBA00023180"/>
    </source>
</evidence>
<evidence type="ECO:0000256" key="14">
    <source>
        <dbReference type="ARBA" id="ARBA00049169"/>
    </source>
</evidence>
<dbReference type="PANTHER" id="PTHR10869:SF238">
    <property type="entry name" value="PROLYL 4-HYDROXYLASE 6-RELATED"/>
    <property type="match status" value="1"/>
</dbReference>
<dbReference type="Pfam" id="PF01549">
    <property type="entry name" value="ShK"/>
    <property type="match status" value="1"/>
</dbReference>
<dbReference type="InterPro" id="IPR006620">
    <property type="entry name" value="Pro_4_hyd_alph"/>
</dbReference>
<comment type="cofactor">
    <cofactor evidence="1">
        <name>L-ascorbate</name>
        <dbReference type="ChEBI" id="CHEBI:38290"/>
    </cofactor>
</comment>
<evidence type="ECO:0000256" key="11">
    <source>
        <dbReference type="ARBA" id="ARBA00023004"/>
    </source>
</evidence>
<evidence type="ECO:0000256" key="4">
    <source>
        <dbReference type="ARBA" id="ARBA00012269"/>
    </source>
</evidence>
<accession>A0AAW1RWP0</accession>
<evidence type="ECO:0000256" key="6">
    <source>
        <dbReference type="ARBA" id="ARBA00022723"/>
    </source>
</evidence>
<comment type="subcellular location">
    <subcellularLocation>
        <location evidence="2">Endoplasmic reticulum membrane</location>
        <topology evidence="2">Single-pass type II membrane protein</topology>
    </subcellularLocation>
</comment>
<dbReference type="GO" id="GO:0005789">
    <property type="term" value="C:endoplasmic reticulum membrane"/>
    <property type="evidence" value="ECO:0007669"/>
    <property type="project" value="UniProtKB-SubCell"/>
</dbReference>
<dbReference type="PROSITE" id="PS51670">
    <property type="entry name" value="SHKT"/>
    <property type="match status" value="1"/>
</dbReference>
<dbReference type="GO" id="GO:0004656">
    <property type="term" value="F:procollagen-proline 4-dioxygenase activity"/>
    <property type="evidence" value="ECO:0007669"/>
    <property type="project" value="UniProtKB-EC"/>
</dbReference>
<dbReference type="AlphaFoldDB" id="A0AAW1RWP0"/>
<dbReference type="InterPro" id="IPR005123">
    <property type="entry name" value="Oxoglu/Fe-dep_dioxygenase_dom"/>
</dbReference>
<name>A0AAW1RWP0_9CHLO</name>
<evidence type="ECO:0000256" key="15">
    <source>
        <dbReference type="SAM" id="MobiDB-lite"/>
    </source>
</evidence>
<dbReference type="Proteomes" id="UP001445335">
    <property type="component" value="Unassembled WGS sequence"/>
</dbReference>
<comment type="similarity">
    <text evidence="3">Belongs to the P4HA family.</text>
</comment>
<keyword evidence="19" id="KW-1185">Reference proteome</keyword>
<sequence>MIQSRSVCQGGRERNIEDVVQPVQLHRAPPKKDKRPMPPSDPARWVGEMVELSWRPRATIFKNFLTPQECDMLIALSRPKMVNSTVVDPKTGERVPSAVRTSTGTFFGLGEHPVLRDIESRISAVTHLPAVNGEGVQVLHYHNGQRYEQHHDFLIDSINPAPENGGQRMMTFLMYLTTVEEGGETLFPLAEGPLPPGPEYDSLRPTKPSECARRGGLAIAPKRGDALMFHSLHPDLSKDVSSLHASCPTLRGEKWSATKWLRLDAYSGNLDAAANAARKARLAAEKHCKDWNANCAMWASSGECQRNAGWMNVQCQRSCHSCKLPAEGEGTEAPRSPAAIRADGGGAALQRPYGIQAVKESDETLR</sequence>
<evidence type="ECO:0000256" key="5">
    <source>
        <dbReference type="ARBA" id="ARBA00022692"/>
    </source>
</evidence>